<feature type="domain" description="ABC transmembrane type-1" evidence="12">
    <location>
        <begin position="188"/>
        <end position="467"/>
    </location>
</feature>
<keyword evidence="8 10" id="KW-1133">Transmembrane helix</keyword>
<keyword evidence="3" id="KW-1003">Cell membrane</keyword>
<name>A0A250J115_9BACT</name>
<dbReference type="Proteomes" id="UP000217257">
    <property type="component" value="Chromosome"/>
</dbReference>
<dbReference type="GO" id="GO:0008233">
    <property type="term" value="F:peptidase activity"/>
    <property type="evidence" value="ECO:0007669"/>
    <property type="project" value="InterPro"/>
</dbReference>
<evidence type="ECO:0000256" key="9">
    <source>
        <dbReference type="ARBA" id="ARBA00023136"/>
    </source>
</evidence>
<evidence type="ECO:0000256" key="6">
    <source>
        <dbReference type="ARBA" id="ARBA00022801"/>
    </source>
</evidence>
<dbReference type="PROSITE" id="PS50893">
    <property type="entry name" value="ABC_TRANSPORTER_2"/>
    <property type="match status" value="1"/>
</dbReference>
<evidence type="ECO:0000256" key="7">
    <source>
        <dbReference type="ARBA" id="ARBA00022840"/>
    </source>
</evidence>
<keyword evidence="5" id="KW-0547">Nucleotide-binding</keyword>
<dbReference type="Gene3D" id="3.90.70.10">
    <property type="entry name" value="Cysteine proteinases"/>
    <property type="match status" value="1"/>
</dbReference>
<dbReference type="EMBL" id="CP022098">
    <property type="protein sequence ID" value="ATB37198.1"/>
    <property type="molecule type" value="Genomic_DNA"/>
</dbReference>
<feature type="transmembrane region" description="Helical" evidence="10">
    <location>
        <begin position="410"/>
        <end position="432"/>
    </location>
</feature>
<dbReference type="InterPro" id="IPR027417">
    <property type="entry name" value="P-loop_NTPase"/>
</dbReference>
<sequence length="742" mass="81195">MRTEAARHPGLTERFPAFRNLHVKGRERRIPLVRQLSETECGIASLAMVLGYHGKPVRLEEVRQAMGAARDGVSALDILRTAQSFGLRGRGISVDEDALTYLPPGTILHWQFSHFVVFEKLGRDGVHMLDPGYGRRKVSLERFRQSFTGVALLFEPGENFETGKKPRPRSAARYALQVLQHSHLLQRIIVVSLILQLFALAVPALTGLIIDRVVPQGDTRLLLVVGLGFLALAGFQLLTSLIRGHLLLELRTRMDSNMTLGFMEHLVGLPYAFFQVRAAGDLLQRLNSNATVREILSSSTLSTLLDGALVVLYFVVLFVVSPLMAFIVLGLGAMQILVLLLSMRRQRALMSENLEVEAKHQSYQVEMLIGIQTLKAFGTENQAVQRFSENFVNVLNVSLKQGQLTAWVDALTGTLRLVAPLVLLTVGSLLVLGEKMSLGTMMGLNVLAGALLVPLGNLVTAGSQLQLLRSYIERIDDVLDTAPEQDPSKPGRTVKLKGGIELDRVSFRYATMSPLVVQDVSVRIEPGQSVAIVGRSGAGKTTLANLLLGLYLPTAGRILLDGEELTELDLHSVRSQVGVVPQEPTFFGSTLRANIAIRDPAAPLEPVIEAARLAQLHGDIMGMPMGYDTPLMDRGASLSGGQRQRVALARALMQKPAVLLLDEATSALDAITESRVQQSLASLQCTRVIIAHRLSTVVDADLILVMDEGRLVEAGRHQELLLRGGIYAELVRAQMRNDKRVE</sequence>
<dbReference type="AlphaFoldDB" id="A0A250J115"/>
<dbReference type="PROSITE" id="PS50929">
    <property type="entry name" value="ABC_TM1F"/>
    <property type="match status" value="1"/>
</dbReference>
<dbReference type="RefSeq" id="WP_095985547.1">
    <property type="nucleotide sequence ID" value="NZ_CP022098.1"/>
</dbReference>
<dbReference type="InterPro" id="IPR011527">
    <property type="entry name" value="ABC1_TM_dom"/>
</dbReference>
<dbReference type="InterPro" id="IPR003439">
    <property type="entry name" value="ABC_transporter-like_ATP-bd"/>
</dbReference>
<feature type="transmembrane region" description="Helical" evidence="10">
    <location>
        <begin position="323"/>
        <end position="341"/>
    </location>
</feature>
<dbReference type="InterPro" id="IPR003593">
    <property type="entry name" value="AAA+_ATPase"/>
</dbReference>
<dbReference type="Gene3D" id="1.20.1560.10">
    <property type="entry name" value="ABC transporter type 1, transmembrane domain"/>
    <property type="match status" value="1"/>
</dbReference>
<evidence type="ECO:0000256" key="3">
    <source>
        <dbReference type="ARBA" id="ARBA00022475"/>
    </source>
</evidence>
<evidence type="ECO:0000256" key="5">
    <source>
        <dbReference type="ARBA" id="ARBA00022741"/>
    </source>
</evidence>
<evidence type="ECO:0000256" key="1">
    <source>
        <dbReference type="ARBA" id="ARBA00004651"/>
    </source>
</evidence>
<dbReference type="SMART" id="SM00382">
    <property type="entry name" value="AAA"/>
    <property type="match status" value="1"/>
</dbReference>
<dbReference type="GO" id="GO:0005886">
    <property type="term" value="C:plasma membrane"/>
    <property type="evidence" value="ECO:0007669"/>
    <property type="project" value="UniProtKB-SubCell"/>
</dbReference>
<comment type="subcellular location">
    <subcellularLocation>
        <location evidence="1">Cell membrane</location>
        <topology evidence="1">Multi-pass membrane protein</topology>
    </subcellularLocation>
</comment>
<evidence type="ECO:0000313" key="15">
    <source>
        <dbReference type="Proteomes" id="UP000217257"/>
    </source>
</evidence>
<dbReference type="Pfam" id="PF00664">
    <property type="entry name" value="ABC_membrane"/>
    <property type="match status" value="1"/>
</dbReference>
<gene>
    <name evidence="14" type="ORF">CYFUS_002619</name>
</gene>
<dbReference type="SUPFAM" id="SSF90123">
    <property type="entry name" value="ABC transporter transmembrane region"/>
    <property type="match status" value="1"/>
</dbReference>
<feature type="transmembrane region" description="Helical" evidence="10">
    <location>
        <begin position="295"/>
        <end position="317"/>
    </location>
</feature>
<feature type="transmembrane region" description="Helical" evidence="10">
    <location>
        <begin position="221"/>
        <end position="242"/>
    </location>
</feature>
<organism evidence="14 15">
    <name type="scientific">Cystobacter fuscus</name>
    <dbReference type="NCBI Taxonomy" id="43"/>
    <lineage>
        <taxon>Bacteria</taxon>
        <taxon>Pseudomonadati</taxon>
        <taxon>Myxococcota</taxon>
        <taxon>Myxococcia</taxon>
        <taxon>Myxococcales</taxon>
        <taxon>Cystobacterineae</taxon>
        <taxon>Archangiaceae</taxon>
        <taxon>Cystobacter</taxon>
    </lineage>
</organism>
<dbReference type="Pfam" id="PF03412">
    <property type="entry name" value="Peptidase_C39"/>
    <property type="match status" value="1"/>
</dbReference>
<keyword evidence="2" id="KW-0813">Transport</keyword>
<evidence type="ECO:0000259" key="11">
    <source>
        <dbReference type="PROSITE" id="PS50893"/>
    </source>
</evidence>
<dbReference type="FunFam" id="3.40.50.300:FF:000299">
    <property type="entry name" value="ABC transporter ATP-binding protein/permease"/>
    <property type="match status" value="1"/>
</dbReference>
<dbReference type="KEGG" id="cfus:CYFUS_002619"/>
<feature type="transmembrane region" description="Helical" evidence="10">
    <location>
        <begin position="188"/>
        <end position="209"/>
    </location>
</feature>
<evidence type="ECO:0000259" key="12">
    <source>
        <dbReference type="PROSITE" id="PS50929"/>
    </source>
</evidence>
<dbReference type="GO" id="GO:0006508">
    <property type="term" value="P:proteolysis"/>
    <property type="evidence" value="ECO:0007669"/>
    <property type="project" value="InterPro"/>
</dbReference>
<dbReference type="GO" id="GO:0016887">
    <property type="term" value="F:ATP hydrolysis activity"/>
    <property type="evidence" value="ECO:0007669"/>
    <property type="project" value="InterPro"/>
</dbReference>
<evidence type="ECO:0000256" key="8">
    <source>
        <dbReference type="ARBA" id="ARBA00022989"/>
    </source>
</evidence>
<dbReference type="PANTHER" id="PTHR43394:SF1">
    <property type="entry name" value="ATP-BINDING CASSETTE SUB-FAMILY B MEMBER 10, MITOCHONDRIAL"/>
    <property type="match status" value="1"/>
</dbReference>
<evidence type="ECO:0000256" key="4">
    <source>
        <dbReference type="ARBA" id="ARBA00022692"/>
    </source>
</evidence>
<dbReference type="InterPro" id="IPR005074">
    <property type="entry name" value="Peptidase_C39"/>
</dbReference>
<dbReference type="InterPro" id="IPR039421">
    <property type="entry name" value="Type_1_exporter"/>
</dbReference>
<dbReference type="PANTHER" id="PTHR43394">
    <property type="entry name" value="ATP-DEPENDENT PERMEASE MDL1, MITOCHONDRIAL"/>
    <property type="match status" value="1"/>
</dbReference>
<evidence type="ECO:0000313" key="14">
    <source>
        <dbReference type="EMBL" id="ATB37198.1"/>
    </source>
</evidence>
<dbReference type="SUPFAM" id="SSF52540">
    <property type="entry name" value="P-loop containing nucleoside triphosphate hydrolases"/>
    <property type="match status" value="1"/>
</dbReference>
<evidence type="ECO:0000256" key="10">
    <source>
        <dbReference type="SAM" id="Phobius"/>
    </source>
</evidence>
<keyword evidence="6" id="KW-0378">Hydrolase</keyword>
<dbReference type="Gene3D" id="3.40.50.300">
    <property type="entry name" value="P-loop containing nucleotide triphosphate hydrolases"/>
    <property type="match status" value="1"/>
</dbReference>
<feature type="domain" description="ABC transporter" evidence="11">
    <location>
        <begin position="500"/>
        <end position="733"/>
    </location>
</feature>
<keyword evidence="4 10" id="KW-0812">Transmembrane</keyword>
<proteinExistence type="predicted"/>
<dbReference type="PROSITE" id="PS50990">
    <property type="entry name" value="PEPTIDASE_C39"/>
    <property type="match status" value="1"/>
</dbReference>
<dbReference type="InterPro" id="IPR036640">
    <property type="entry name" value="ABC1_TM_sf"/>
</dbReference>
<dbReference type="PROSITE" id="PS00211">
    <property type="entry name" value="ABC_TRANSPORTER_1"/>
    <property type="match status" value="1"/>
</dbReference>
<accession>A0A250J115</accession>
<dbReference type="GO" id="GO:0015421">
    <property type="term" value="F:ABC-type oligopeptide transporter activity"/>
    <property type="evidence" value="ECO:0007669"/>
    <property type="project" value="TreeGrafter"/>
</dbReference>
<dbReference type="Pfam" id="PF00005">
    <property type="entry name" value="ABC_tran"/>
    <property type="match status" value="1"/>
</dbReference>
<dbReference type="GO" id="GO:0005524">
    <property type="term" value="F:ATP binding"/>
    <property type="evidence" value="ECO:0007669"/>
    <property type="project" value="UniProtKB-KW"/>
</dbReference>
<feature type="domain" description="Peptidase C39" evidence="13">
    <location>
        <begin position="35"/>
        <end position="154"/>
    </location>
</feature>
<dbReference type="InterPro" id="IPR017871">
    <property type="entry name" value="ABC_transporter-like_CS"/>
</dbReference>
<evidence type="ECO:0000259" key="13">
    <source>
        <dbReference type="PROSITE" id="PS50990"/>
    </source>
</evidence>
<keyword evidence="7" id="KW-0067">ATP-binding</keyword>
<evidence type="ECO:0000256" key="2">
    <source>
        <dbReference type="ARBA" id="ARBA00022448"/>
    </source>
</evidence>
<protein>
    <submittedName>
        <fullName evidence="14">Lantibiotic ABC transporter permease</fullName>
    </submittedName>
</protein>
<keyword evidence="9 10" id="KW-0472">Membrane</keyword>
<reference evidence="14 15" key="1">
    <citation type="submission" date="2017-06" db="EMBL/GenBank/DDBJ databases">
        <title>Sequencing and comparative analysis of myxobacterial genomes.</title>
        <authorList>
            <person name="Rupp O."/>
            <person name="Goesmann A."/>
            <person name="Sogaard-Andersen L."/>
        </authorList>
    </citation>
    <scope>NUCLEOTIDE SEQUENCE [LARGE SCALE GENOMIC DNA]</scope>
    <source>
        <strain evidence="14 15">DSM 52655</strain>
    </source>
</reference>
<dbReference type="CDD" id="cd18779">
    <property type="entry name" value="ABC_6TM_T1SS_like"/>
    <property type="match status" value="1"/>
</dbReference>